<protein>
    <submittedName>
        <fullName evidence="1">Aldehyde dehydrogenase family protein</fullName>
    </submittedName>
</protein>
<sequence>MNNSKNLQVFKIQKNDYLKNGEISVSQRIEILLKLKKILIDNQNEIENALFMDLGKSQNQAFYSELALVFSSIKNTIKNISKWTKKSKVKTPWFLKPSKSYIKYEAHGVVGIYSPWNYPIMLTFDPLIAAIAAGNRVMLKVSEYSVNTSDLIMKLINSNFEESLIYCSNNNQLEFETFNNIKFDFIFFTGSTHVGKIIAKRASENLIPCVLELGGKSPTIVFDDANIKNAAKMIAFGKYVNSGQTCVTHDFILVHENVADELQKELKKEFEVLYSTSSNSKIISQKHFERLINILPSNLLEKLNYNKEKLEIGPIVFEANLNEQIMKEEVFGSFLPVIKFKNSEELKTILQDYQNPLALYIFTKSKKNLEIQNSFKSGSVIINDTISFLSNYNLPFGGVQTSGLGRYHGFDGFKAFSNQKSYFKSPSFMKPNPLIYGKESKKSKKILEWIFK</sequence>
<reference evidence="1" key="1">
    <citation type="submission" date="2022-12" db="EMBL/GenBank/DDBJ databases">
        <authorList>
            <consortium name="Asia Pacific Centre for Animal Health"/>
            <person name="Klose S.M."/>
            <person name="Legione A.R."/>
            <person name="Monotti I."/>
            <person name="Bushell R."/>
            <person name="Marenda M.S."/>
            <person name="Sugiyama T."/>
            <person name="Browning G.F."/>
            <person name="Vaz P.K."/>
        </authorList>
    </citation>
    <scope>NUCLEOTIDE SEQUENCE</scope>
    <source>
        <strain evidence="1">Felid995</strain>
    </source>
</reference>
<name>A0ACD4PJ33_9BACT</name>
<organism evidence="1 2">
    <name type="scientific">Mycoplasmopsis edwardii</name>
    <dbReference type="NCBI Taxonomy" id="53558"/>
    <lineage>
        <taxon>Bacteria</taxon>
        <taxon>Bacillati</taxon>
        <taxon>Mycoplasmatota</taxon>
        <taxon>Mycoplasmoidales</taxon>
        <taxon>Metamycoplasmataceae</taxon>
        <taxon>Mycoplasmopsis</taxon>
    </lineage>
</organism>
<keyword evidence="2" id="KW-1185">Reference proteome</keyword>
<proteinExistence type="predicted"/>
<evidence type="ECO:0000313" key="2">
    <source>
        <dbReference type="Proteomes" id="UP001213039"/>
    </source>
</evidence>
<evidence type="ECO:0000313" key="1">
    <source>
        <dbReference type="EMBL" id="WBP84083.1"/>
    </source>
</evidence>
<gene>
    <name evidence="1" type="ORF">Me_995_000029</name>
</gene>
<accession>A0ACD4PJ33</accession>
<dbReference type="Proteomes" id="UP001213039">
    <property type="component" value="Chromosome"/>
</dbReference>
<dbReference type="EMBL" id="CP114370">
    <property type="protein sequence ID" value="WBP84083.1"/>
    <property type="molecule type" value="Genomic_DNA"/>
</dbReference>